<sequence>MTPDSPRTKDDHRDIVTIAEQIEEAWRSGRTIVPIIGAGLSADSGFPVLRSVVRYLAKFHALLQLTDVPIRSTPAAQGLLDKIKERYHKRPRYFVTDFNWPDRFQLNQDLLALWPESETVSSLVAKQLTELAPTLNPAAFWPYDALKRDVVRVTQAAHAGIEKAINDPLFRSAVARDAAAAQGEAPAWLKNLEQALGDARKAAEA</sequence>
<dbReference type="AlphaFoldDB" id="A0A6M5YYH8"/>
<name>A0A6M5YYH8_9BACT</name>
<evidence type="ECO:0000313" key="1">
    <source>
        <dbReference type="EMBL" id="QJW99069.1"/>
    </source>
</evidence>
<gene>
    <name evidence="1" type="ORF">FTUN_6667</name>
</gene>
<dbReference type="Proteomes" id="UP000503447">
    <property type="component" value="Chromosome"/>
</dbReference>
<dbReference type="InterPro" id="IPR029035">
    <property type="entry name" value="DHS-like_NAD/FAD-binding_dom"/>
</dbReference>
<evidence type="ECO:0000313" key="2">
    <source>
        <dbReference type="Proteomes" id="UP000503447"/>
    </source>
</evidence>
<proteinExistence type="predicted"/>
<dbReference type="SUPFAM" id="SSF52467">
    <property type="entry name" value="DHS-like NAD/FAD-binding domain"/>
    <property type="match status" value="1"/>
</dbReference>
<protein>
    <submittedName>
        <fullName evidence="1">Uncharacterized protein</fullName>
    </submittedName>
</protein>
<dbReference type="RefSeq" id="WP_171474106.1">
    <property type="nucleotide sequence ID" value="NZ_CP053452.2"/>
</dbReference>
<accession>A0A6M5YYH8</accession>
<dbReference type="EMBL" id="CP053452">
    <property type="protein sequence ID" value="QJW99069.1"/>
    <property type="molecule type" value="Genomic_DNA"/>
</dbReference>
<reference evidence="2" key="1">
    <citation type="submission" date="2020-05" db="EMBL/GenBank/DDBJ databases">
        <title>Frigoriglobus tundricola gen. nov., sp. nov., a psychrotolerant cellulolytic planctomycete of the family Gemmataceae with two divergent copies of 16S rRNA gene.</title>
        <authorList>
            <person name="Kulichevskaya I.S."/>
            <person name="Ivanova A.A."/>
            <person name="Naumoff D.G."/>
            <person name="Beletsky A.V."/>
            <person name="Rijpstra W.I.C."/>
            <person name="Sinninghe Damste J.S."/>
            <person name="Mardanov A.V."/>
            <person name="Ravin N.V."/>
            <person name="Dedysh S.N."/>
        </authorList>
    </citation>
    <scope>NUCLEOTIDE SEQUENCE [LARGE SCALE GENOMIC DNA]</scope>
    <source>
        <strain evidence="2">PL17</strain>
    </source>
</reference>
<keyword evidence="2" id="KW-1185">Reference proteome</keyword>
<organism evidence="1 2">
    <name type="scientific">Frigoriglobus tundricola</name>
    <dbReference type="NCBI Taxonomy" id="2774151"/>
    <lineage>
        <taxon>Bacteria</taxon>
        <taxon>Pseudomonadati</taxon>
        <taxon>Planctomycetota</taxon>
        <taxon>Planctomycetia</taxon>
        <taxon>Gemmatales</taxon>
        <taxon>Gemmataceae</taxon>
        <taxon>Frigoriglobus</taxon>
    </lineage>
</organism>
<dbReference type="KEGG" id="ftj:FTUN_6667"/>